<evidence type="ECO:0000256" key="1">
    <source>
        <dbReference type="SAM" id="Phobius"/>
    </source>
</evidence>
<dbReference type="AlphaFoldDB" id="A0A6J6CFU6"/>
<protein>
    <submittedName>
        <fullName evidence="2">Unannotated protein</fullName>
    </submittedName>
</protein>
<keyword evidence="1" id="KW-0472">Membrane</keyword>
<evidence type="ECO:0000313" key="2">
    <source>
        <dbReference type="EMBL" id="CAB4550332.1"/>
    </source>
</evidence>
<feature type="transmembrane region" description="Helical" evidence="1">
    <location>
        <begin position="6"/>
        <end position="25"/>
    </location>
</feature>
<evidence type="ECO:0000313" key="3">
    <source>
        <dbReference type="EMBL" id="CAB4567384.1"/>
    </source>
</evidence>
<dbReference type="EMBL" id="CAEZTL010000033">
    <property type="protein sequence ID" value="CAB4567384.1"/>
    <property type="molecule type" value="Genomic_DNA"/>
</dbReference>
<keyword evidence="1" id="KW-0812">Transmembrane</keyword>
<organism evidence="2">
    <name type="scientific">freshwater metagenome</name>
    <dbReference type="NCBI Taxonomy" id="449393"/>
    <lineage>
        <taxon>unclassified sequences</taxon>
        <taxon>metagenomes</taxon>
        <taxon>ecological metagenomes</taxon>
    </lineage>
</organism>
<keyword evidence="1" id="KW-1133">Transmembrane helix</keyword>
<gene>
    <name evidence="2" type="ORF">UFOPK1440_01095</name>
    <name evidence="3" type="ORF">UFOPK1683_00477</name>
</gene>
<accession>A0A6J6CFU6</accession>
<proteinExistence type="predicted"/>
<dbReference type="EMBL" id="CAEZSP010000080">
    <property type="protein sequence ID" value="CAB4550332.1"/>
    <property type="molecule type" value="Genomic_DNA"/>
</dbReference>
<name>A0A6J6CFU6_9ZZZZ</name>
<reference evidence="2" key="1">
    <citation type="submission" date="2020-05" db="EMBL/GenBank/DDBJ databases">
        <authorList>
            <person name="Chiriac C."/>
            <person name="Salcher M."/>
            <person name="Ghai R."/>
            <person name="Kavagutti S V."/>
        </authorList>
    </citation>
    <scope>NUCLEOTIDE SEQUENCE</scope>
</reference>
<sequence length="44" mass="4963">MELFTTVLLALVSIVLGLGLVIYGLRGRRESQARDARTYKRGRI</sequence>